<sequence length="965" mass="107358">MAVPSPSESLGSPEIHEIHTASLQNLLLERAKARSPRFLIFYPQGNISTTPLQVSYQELYQRARQNSTLVRSLPQFKVNSPILLHLSDHYDSILWFWTVLLAKGLPVMSSTFSSVEEHRTNQINNLSTILESPICITRTKDLHFFGEDPAMHIYTIELLCQGRQQSPDLNCTAQPMNNGHHITQKDEVPNVYEGGDSLAMLMLTSGSTGNARAVRLTHKQVFASIMAKSATRILPAGHPFLNWIGFDHVASVVEIHIPALHFDVDQVHVHASDIVSSPRTFLDLLSQHRVCRTFAPNFMLARLATVEFDPKWDLTALTFLASGGEANDVSTCVAVSALFEKCGAAKNVIVPGFGMTETCAGSIYNLDCPNADLHRDYTVASVGKCINGIEFRLTVNSESETIELAAPDEIGSLEVRGQIVFQGYYRQPEADRKFFTSDGWFRTGDQGVVDGAGNLRLMGRTKDVFNINGIKMACSDVQNYVEGAIRSVVARTICFPSKEGHTERITVAYIPLEWPMKDDAILQIEDLIVQACFACSGSSPMVFAIGKDSASLLPTTALGKISRLRMSTIFAAGHFTKDMNQHRLEVRRIRQKQHAHLRENFDKSATEYEERLVREIAEAIGIPSSKIDVDTNIFELGITSLDLVRLKHRLEGRLNIELPTATLIRNASARALATALYSEDRAQPPYDPVVALNSKGIKTPLWLVHPGVGEVLVFVGLAQHLGDDDRPIYALRARGFEGQEPFNSIEEAVDIYVDAIRSRQPYGPYALAGYSYGTMLAFEISKKLEASGGPVGFLGSFNLPPHIKLRMRQLNWNICLLHLSYFTGLTSEAFANELEERGEFRALSRSDAVKRVLEASNTSRLEELGLSEEDLMQWTRVSYSLQKLAVDYDPEGTVRVMDVFHAVPLKMAARSREEWVSEHLSKWQDFCETQPSFHEVGGAHYTMLGMDHVDAFAATLKAALMKRGL</sequence>
<dbReference type="Gene3D" id="3.40.50.1820">
    <property type="entry name" value="alpha/beta hydrolase"/>
    <property type="match status" value="1"/>
</dbReference>
<dbReference type="EMBL" id="DF977453">
    <property type="protein sequence ID" value="GAP84749.1"/>
    <property type="molecule type" value="Genomic_DNA"/>
</dbReference>
<feature type="domain" description="Carrier" evidence="3">
    <location>
        <begin position="603"/>
        <end position="680"/>
    </location>
</feature>
<dbReference type="InterPro" id="IPR029058">
    <property type="entry name" value="AB_hydrolase_fold"/>
</dbReference>
<keyword evidence="2" id="KW-0597">Phosphoprotein</keyword>
<dbReference type="PROSITE" id="PS00455">
    <property type="entry name" value="AMP_BINDING"/>
    <property type="match status" value="1"/>
</dbReference>
<dbReference type="Gene3D" id="1.10.1200.10">
    <property type="entry name" value="ACP-like"/>
    <property type="match status" value="1"/>
</dbReference>
<name>A0A1W2TAV1_ROSNE</name>
<dbReference type="InterPro" id="IPR001031">
    <property type="entry name" value="Thioesterase"/>
</dbReference>
<dbReference type="SUPFAM" id="SSF47336">
    <property type="entry name" value="ACP-like"/>
    <property type="match status" value="1"/>
</dbReference>
<dbReference type="InterPro" id="IPR000873">
    <property type="entry name" value="AMP-dep_synth/lig_dom"/>
</dbReference>
<protein>
    <submittedName>
        <fullName evidence="4">Putative AMP-binding &amp; Acyl-protein</fullName>
    </submittedName>
</protein>
<dbReference type="InterPro" id="IPR045851">
    <property type="entry name" value="AMP-bd_C_sf"/>
</dbReference>
<dbReference type="Pfam" id="PF00550">
    <property type="entry name" value="PP-binding"/>
    <property type="match status" value="1"/>
</dbReference>
<dbReference type="InterPro" id="IPR009081">
    <property type="entry name" value="PP-bd_ACP"/>
</dbReference>
<evidence type="ECO:0000313" key="4">
    <source>
        <dbReference type="EMBL" id="GAP84749.1"/>
    </source>
</evidence>
<accession>A0A1W2TAV1</accession>
<keyword evidence="5" id="KW-1185">Reference proteome</keyword>
<dbReference type="OrthoDB" id="10253869at2759"/>
<dbReference type="SMART" id="SM00823">
    <property type="entry name" value="PKS_PP"/>
    <property type="match status" value="1"/>
</dbReference>
<dbReference type="Gene3D" id="3.30.300.30">
    <property type="match status" value="1"/>
</dbReference>
<proteinExistence type="predicted"/>
<dbReference type="Pfam" id="PF00975">
    <property type="entry name" value="Thioesterase"/>
    <property type="match status" value="1"/>
</dbReference>
<keyword evidence="1" id="KW-0596">Phosphopantetheine</keyword>
<dbReference type="SUPFAM" id="SSF53474">
    <property type="entry name" value="alpha/beta-Hydrolases"/>
    <property type="match status" value="1"/>
</dbReference>
<dbReference type="Proteomes" id="UP000054516">
    <property type="component" value="Unassembled WGS sequence"/>
</dbReference>
<dbReference type="Pfam" id="PF00501">
    <property type="entry name" value="AMP-binding"/>
    <property type="match status" value="1"/>
</dbReference>
<dbReference type="PANTHER" id="PTHR24096:SF267">
    <property type="entry name" value="MALONATE--COA LIGASE ACSF3, MITOCHONDRIAL"/>
    <property type="match status" value="1"/>
</dbReference>
<gene>
    <name evidence="4" type="ORF">SAMD00023353_0800540</name>
</gene>
<dbReference type="STRING" id="77044.A0A1W2TAV1"/>
<dbReference type="AlphaFoldDB" id="A0A1W2TAV1"/>
<dbReference type="PANTHER" id="PTHR24096">
    <property type="entry name" value="LONG-CHAIN-FATTY-ACID--COA LIGASE"/>
    <property type="match status" value="1"/>
</dbReference>
<dbReference type="InterPro" id="IPR020845">
    <property type="entry name" value="AMP-binding_CS"/>
</dbReference>
<dbReference type="SUPFAM" id="SSF56801">
    <property type="entry name" value="Acetyl-CoA synthetase-like"/>
    <property type="match status" value="1"/>
</dbReference>
<dbReference type="InterPro" id="IPR042099">
    <property type="entry name" value="ANL_N_sf"/>
</dbReference>
<evidence type="ECO:0000313" key="5">
    <source>
        <dbReference type="Proteomes" id="UP000054516"/>
    </source>
</evidence>
<dbReference type="GO" id="GO:0006633">
    <property type="term" value="P:fatty acid biosynthetic process"/>
    <property type="evidence" value="ECO:0007669"/>
    <property type="project" value="TreeGrafter"/>
</dbReference>
<dbReference type="InterPro" id="IPR036736">
    <property type="entry name" value="ACP-like_sf"/>
</dbReference>
<dbReference type="GO" id="GO:0031957">
    <property type="term" value="F:very long-chain fatty acid-CoA ligase activity"/>
    <property type="evidence" value="ECO:0007669"/>
    <property type="project" value="TreeGrafter"/>
</dbReference>
<reference evidence="4" key="1">
    <citation type="submission" date="2016-03" db="EMBL/GenBank/DDBJ databases">
        <title>Draft genome sequence of Rosellinia necatrix.</title>
        <authorList>
            <person name="Kanematsu S."/>
        </authorList>
    </citation>
    <scope>NUCLEOTIDE SEQUENCE [LARGE SCALE GENOMIC DNA]</scope>
    <source>
        <strain evidence="4">W97</strain>
    </source>
</reference>
<dbReference type="PROSITE" id="PS50075">
    <property type="entry name" value="CARRIER"/>
    <property type="match status" value="1"/>
</dbReference>
<dbReference type="OMA" id="MSSHEAY"/>
<evidence type="ECO:0000256" key="2">
    <source>
        <dbReference type="ARBA" id="ARBA00022553"/>
    </source>
</evidence>
<dbReference type="Gene3D" id="3.40.50.12780">
    <property type="entry name" value="N-terminal domain of ligase-like"/>
    <property type="match status" value="1"/>
</dbReference>
<dbReference type="GO" id="GO:0031177">
    <property type="term" value="F:phosphopantetheine binding"/>
    <property type="evidence" value="ECO:0007669"/>
    <property type="project" value="InterPro"/>
</dbReference>
<evidence type="ECO:0000259" key="3">
    <source>
        <dbReference type="PROSITE" id="PS50075"/>
    </source>
</evidence>
<organism evidence="4">
    <name type="scientific">Rosellinia necatrix</name>
    <name type="common">White root-rot fungus</name>
    <dbReference type="NCBI Taxonomy" id="77044"/>
    <lineage>
        <taxon>Eukaryota</taxon>
        <taxon>Fungi</taxon>
        <taxon>Dikarya</taxon>
        <taxon>Ascomycota</taxon>
        <taxon>Pezizomycotina</taxon>
        <taxon>Sordariomycetes</taxon>
        <taxon>Xylariomycetidae</taxon>
        <taxon>Xylariales</taxon>
        <taxon>Xylariaceae</taxon>
        <taxon>Rosellinia</taxon>
    </lineage>
</organism>
<evidence type="ECO:0000256" key="1">
    <source>
        <dbReference type="ARBA" id="ARBA00022450"/>
    </source>
</evidence>
<dbReference type="InterPro" id="IPR020806">
    <property type="entry name" value="PKS_PP-bd"/>
</dbReference>